<dbReference type="PROSITE" id="PS51257">
    <property type="entry name" value="PROKAR_LIPOPROTEIN"/>
    <property type="match status" value="1"/>
</dbReference>
<evidence type="ECO:0000313" key="1">
    <source>
        <dbReference type="EMBL" id="SDM92889.1"/>
    </source>
</evidence>
<evidence type="ECO:0000313" key="2">
    <source>
        <dbReference type="Proteomes" id="UP000183200"/>
    </source>
</evidence>
<proteinExistence type="predicted"/>
<dbReference type="RefSeq" id="WP_074608731.1">
    <property type="nucleotide sequence ID" value="NZ_FNGY01000005.1"/>
</dbReference>
<evidence type="ECO:0008006" key="3">
    <source>
        <dbReference type="Google" id="ProtNLM"/>
    </source>
</evidence>
<dbReference type="STRING" id="430522.BFS30_07840"/>
<name>A0A1G9X7X8_9SPHI</name>
<gene>
    <name evidence="1" type="ORF">SAMN05421820_105404</name>
</gene>
<dbReference type="AlphaFoldDB" id="A0A1G9X7X8"/>
<organism evidence="1 2">
    <name type="scientific">Pedobacter steynii</name>
    <dbReference type="NCBI Taxonomy" id="430522"/>
    <lineage>
        <taxon>Bacteria</taxon>
        <taxon>Pseudomonadati</taxon>
        <taxon>Bacteroidota</taxon>
        <taxon>Sphingobacteriia</taxon>
        <taxon>Sphingobacteriales</taxon>
        <taxon>Sphingobacteriaceae</taxon>
        <taxon>Pedobacter</taxon>
    </lineage>
</organism>
<sequence>MKNLTLLTISAVFLFFIAGCKGGAGNLDEGTATDVITAHLKANPEFESIRINVGEMKFRSKNDKVELEKYKGLQGKGLVEMTLQDQKKKFLSKDSVYIYQVSLTDKSKPYVLKQDASKATLRVLDYVLDPEKPITLIKGDSKVARVTVSLKKEQNDFAIFLKDKGTASNFITKTYKLKFKKEEGWVLTGD</sequence>
<dbReference type="EMBL" id="FNGY01000005">
    <property type="protein sequence ID" value="SDM92889.1"/>
    <property type="molecule type" value="Genomic_DNA"/>
</dbReference>
<accession>A0A1G9X7X8</accession>
<dbReference type="OrthoDB" id="1148341at2"/>
<dbReference type="Proteomes" id="UP000183200">
    <property type="component" value="Unassembled WGS sequence"/>
</dbReference>
<reference evidence="2" key="1">
    <citation type="submission" date="2016-10" db="EMBL/GenBank/DDBJ databases">
        <authorList>
            <person name="Varghese N."/>
            <person name="Submissions S."/>
        </authorList>
    </citation>
    <scope>NUCLEOTIDE SEQUENCE [LARGE SCALE GENOMIC DNA]</scope>
    <source>
        <strain evidence="2">DSM 19110</strain>
    </source>
</reference>
<protein>
    <recommendedName>
        <fullName evidence="3">Lipoprotein</fullName>
    </recommendedName>
</protein>
<keyword evidence="2" id="KW-1185">Reference proteome</keyword>